<keyword evidence="7" id="KW-1185">Reference proteome</keyword>
<evidence type="ECO:0000256" key="3">
    <source>
        <dbReference type="ARBA" id="ARBA00023125"/>
    </source>
</evidence>
<evidence type="ECO:0000313" key="7">
    <source>
        <dbReference type="Proteomes" id="UP000254875"/>
    </source>
</evidence>
<dbReference type="RefSeq" id="WP_115104679.1">
    <property type="nucleotide sequence ID" value="NZ_QHKS01000017.1"/>
</dbReference>
<dbReference type="InterPro" id="IPR005119">
    <property type="entry name" value="LysR_subst-bd"/>
</dbReference>
<dbReference type="EMBL" id="QHKS01000017">
    <property type="protein sequence ID" value="RDK00109.1"/>
    <property type="molecule type" value="Genomic_DNA"/>
</dbReference>
<dbReference type="GO" id="GO:0003677">
    <property type="term" value="F:DNA binding"/>
    <property type="evidence" value="ECO:0007669"/>
    <property type="project" value="UniProtKB-KW"/>
</dbReference>
<evidence type="ECO:0000256" key="4">
    <source>
        <dbReference type="ARBA" id="ARBA00023163"/>
    </source>
</evidence>
<dbReference type="PRINTS" id="PR00039">
    <property type="entry name" value="HTHLYSR"/>
</dbReference>
<dbReference type="PANTHER" id="PTHR30118">
    <property type="entry name" value="HTH-TYPE TRANSCRIPTIONAL REGULATOR LEUO-RELATED"/>
    <property type="match status" value="1"/>
</dbReference>
<dbReference type="Pfam" id="PF00126">
    <property type="entry name" value="HTH_1"/>
    <property type="match status" value="1"/>
</dbReference>
<comment type="similarity">
    <text evidence="1">Belongs to the LysR transcriptional regulatory family.</text>
</comment>
<gene>
    <name evidence="6" type="ORF">DLM46_24220</name>
</gene>
<name>A0A370N3A4_9BURK</name>
<feature type="domain" description="HTH lysR-type" evidence="5">
    <location>
        <begin position="9"/>
        <end position="66"/>
    </location>
</feature>
<dbReference type="OrthoDB" id="8893795at2"/>
<organism evidence="6 7">
    <name type="scientific">Paraburkholderia lacunae</name>
    <dbReference type="NCBI Taxonomy" id="2211104"/>
    <lineage>
        <taxon>Bacteria</taxon>
        <taxon>Pseudomonadati</taxon>
        <taxon>Pseudomonadota</taxon>
        <taxon>Betaproteobacteria</taxon>
        <taxon>Burkholderiales</taxon>
        <taxon>Burkholderiaceae</taxon>
        <taxon>Paraburkholderia</taxon>
    </lineage>
</organism>
<evidence type="ECO:0000256" key="1">
    <source>
        <dbReference type="ARBA" id="ARBA00009437"/>
    </source>
</evidence>
<keyword evidence="3" id="KW-0238">DNA-binding</keyword>
<evidence type="ECO:0000313" key="6">
    <source>
        <dbReference type="EMBL" id="RDK00109.1"/>
    </source>
</evidence>
<dbReference type="AlphaFoldDB" id="A0A370N3A4"/>
<reference evidence="7" key="1">
    <citation type="submission" date="2018-05" db="EMBL/GenBank/DDBJ databases">
        <authorList>
            <person name="Feng T."/>
        </authorList>
    </citation>
    <scope>NUCLEOTIDE SEQUENCE [LARGE SCALE GENOMIC DNA]</scope>
    <source>
        <strain evidence="7">S27</strain>
    </source>
</reference>
<dbReference type="Pfam" id="PF03466">
    <property type="entry name" value="LysR_substrate"/>
    <property type="match status" value="1"/>
</dbReference>
<dbReference type="InterPro" id="IPR036390">
    <property type="entry name" value="WH_DNA-bd_sf"/>
</dbReference>
<protein>
    <submittedName>
        <fullName evidence="6">LysR family transcriptional regulator</fullName>
    </submittedName>
</protein>
<dbReference type="Proteomes" id="UP000254875">
    <property type="component" value="Unassembled WGS sequence"/>
</dbReference>
<dbReference type="Gene3D" id="1.10.10.10">
    <property type="entry name" value="Winged helix-like DNA-binding domain superfamily/Winged helix DNA-binding domain"/>
    <property type="match status" value="1"/>
</dbReference>
<evidence type="ECO:0000259" key="5">
    <source>
        <dbReference type="PROSITE" id="PS50931"/>
    </source>
</evidence>
<dbReference type="InterPro" id="IPR000847">
    <property type="entry name" value="LysR_HTH_N"/>
</dbReference>
<dbReference type="PANTHER" id="PTHR30118:SF15">
    <property type="entry name" value="TRANSCRIPTIONAL REGULATORY PROTEIN"/>
    <property type="match status" value="1"/>
</dbReference>
<dbReference type="PROSITE" id="PS50931">
    <property type="entry name" value="HTH_LYSR"/>
    <property type="match status" value="1"/>
</dbReference>
<dbReference type="SUPFAM" id="SSF53850">
    <property type="entry name" value="Periplasmic binding protein-like II"/>
    <property type="match status" value="1"/>
</dbReference>
<keyword evidence="2" id="KW-0805">Transcription regulation</keyword>
<dbReference type="CDD" id="cd08464">
    <property type="entry name" value="PBP2_DntR_like_2"/>
    <property type="match status" value="1"/>
</dbReference>
<comment type="caution">
    <text evidence="6">The sequence shown here is derived from an EMBL/GenBank/DDBJ whole genome shotgun (WGS) entry which is preliminary data.</text>
</comment>
<dbReference type="InterPro" id="IPR050389">
    <property type="entry name" value="LysR-type_TF"/>
</dbReference>
<keyword evidence="4" id="KW-0804">Transcription</keyword>
<proteinExistence type="inferred from homology"/>
<dbReference type="GO" id="GO:0003700">
    <property type="term" value="F:DNA-binding transcription factor activity"/>
    <property type="evidence" value="ECO:0007669"/>
    <property type="project" value="InterPro"/>
</dbReference>
<evidence type="ECO:0000256" key="2">
    <source>
        <dbReference type="ARBA" id="ARBA00023015"/>
    </source>
</evidence>
<sequence length="303" mass="32699">MNKIDIDAVDLNLFKVFEALFEEGGASRAGIRLNLTQSAVSAALRRLREVFSDTLFVRTGRGLAPTSRAKELKPLVSEALGKCRQTVAVAWPDATSFHGRSVSIGLSDDFEIAVGRQLIERLAQSAPGLRLIFRQTHSQIVGDALANREMDLALFAGASSGRGLNQRVVGEGDYACLLDDKRRAASTLTLDEYLSRGHILVSSGGVVGIVDEGLSALGRRRNVIASTTHFASLPHLLKGSRAVATIPRHAALAISRLTGLTLFECPVKLLIYPIVLAWRTSSMRDSAVVKVQSAIQESFPLII</sequence>
<dbReference type="InterPro" id="IPR036388">
    <property type="entry name" value="WH-like_DNA-bd_sf"/>
</dbReference>
<dbReference type="SUPFAM" id="SSF46785">
    <property type="entry name" value="Winged helix' DNA-binding domain"/>
    <property type="match status" value="1"/>
</dbReference>
<accession>A0A370N3A4</accession>
<dbReference type="Gene3D" id="3.40.190.10">
    <property type="entry name" value="Periplasmic binding protein-like II"/>
    <property type="match status" value="2"/>
</dbReference>